<keyword evidence="1" id="KW-0732">Signal</keyword>
<gene>
    <name evidence="2" type="ORF">J3359_03935</name>
</gene>
<reference evidence="2 3" key="1">
    <citation type="submission" date="2021-03" db="EMBL/GenBank/DDBJ databases">
        <title>Complete genome of Polaribacter_sp.SM13.</title>
        <authorList>
            <person name="Jeong S.W."/>
            <person name="Bae J.W."/>
        </authorList>
    </citation>
    <scope>NUCLEOTIDE SEQUENCE [LARGE SCALE GENOMIC DNA]</scope>
    <source>
        <strain evidence="2 3">SM13</strain>
    </source>
</reference>
<dbReference type="Proteomes" id="UP000663920">
    <property type="component" value="Chromosome"/>
</dbReference>
<evidence type="ECO:0000313" key="2">
    <source>
        <dbReference type="EMBL" id="QTE23439.1"/>
    </source>
</evidence>
<name>A0A975CRA9_9FLAO</name>
<feature type="signal peptide" evidence="1">
    <location>
        <begin position="1"/>
        <end position="19"/>
    </location>
</feature>
<organism evidence="2 3">
    <name type="scientific">Polaribacter cellanae</name>
    <dbReference type="NCBI Taxonomy" id="2818493"/>
    <lineage>
        <taxon>Bacteria</taxon>
        <taxon>Pseudomonadati</taxon>
        <taxon>Bacteroidota</taxon>
        <taxon>Flavobacteriia</taxon>
        <taxon>Flavobacteriales</taxon>
        <taxon>Flavobacteriaceae</taxon>
    </lineage>
</organism>
<evidence type="ECO:0000256" key="1">
    <source>
        <dbReference type="SAM" id="SignalP"/>
    </source>
</evidence>
<sequence>MKKTFLFLLVILAFISACEKDDFCLQNPVTPRLIITFFDDTNRETRKRVQRFSLVAKSKGLDSLFVNNSSLDSIAIPLNTNALKTVYTLKKNTVNGARKDNQFATFTITYETEQEYISRSCGYRVIFKNVAFSAEPNTWITDFTPTTVTIIDNQNSAHVQIFH</sequence>
<dbReference type="KEGG" id="pcea:J3359_03935"/>
<evidence type="ECO:0008006" key="4">
    <source>
        <dbReference type="Google" id="ProtNLM"/>
    </source>
</evidence>
<keyword evidence="3" id="KW-1185">Reference proteome</keyword>
<accession>A0A975CRA9</accession>
<feature type="chain" id="PRO_5037377130" description="DUF1735 domain-containing protein" evidence="1">
    <location>
        <begin position="20"/>
        <end position="163"/>
    </location>
</feature>
<dbReference type="PROSITE" id="PS51257">
    <property type="entry name" value="PROKAR_LIPOPROTEIN"/>
    <property type="match status" value="1"/>
</dbReference>
<dbReference type="EMBL" id="CP071869">
    <property type="protein sequence ID" value="QTE23439.1"/>
    <property type="molecule type" value="Genomic_DNA"/>
</dbReference>
<protein>
    <recommendedName>
        <fullName evidence="4">DUF1735 domain-containing protein</fullName>
    </recommendedName>
</protein>
<dbReference type="InterPro" id="IPR045607">
    <property type="entry name" value="DUF6452"/>
</dbReference>
<evidence type="ECO:0000313" key="3">
    <source>
        <dbReference type="Proteomes" id="UP000663920"/>
    </source>
</evidence>
<proteinExistence type="predicted"/>
<dbReference type="AlphaFoldDB" id="A0A975CRA9"/>
<dbReference type="Pfam" id="PF20050">
    <property type="entry name" value="DUF6452"/>
    <property type="match status" value="1"/>
</dbReference>
<dbReference type="RefSeq" id="WP_208079449.1">
    <property type="nucleotide sequence ID" value="NZ_CP071869.1"/>
</dbReference>